<feature type="compositionally biased region" description="Polar residues" evidence="1">
    <location>
        <begin position="65"/>
        <end position="85"/>
    </location>
</feature>
<dbReference type="InParanoid" id="A0A369K3Z3"/>
<feature type="compositionally biased region" description="Basic and acidic residues" evidence="1">
    <location>
        <begin position="119"/>
        <end position="130"/>
    </location>
</feature>
<protein>
    <submittedName>
        <fullName evidence="2">Uncharacterized protein</fullName>
    </submittedName>
</protein>
<dbReference type="Proteomes" id="UP000076154">
    <property type="component" value="Unassembled WGS sequence"/>
</dbReference>
<accession>A0A369K3Z3</accession>
<name>A0A369K3Z3_HYPMA</name>
<evidence type="ECO:0000313" key="3">
    <source>
        <dbReference type="Proteomes" id="UP000076154"/>
    </source>
</evidence>
<dbReference type="EMBL" id="LUEZ02000030">
    <property type="protein sequence ID" value="RDB26484.1"/>
    <property type="molecule type" value="Genomic_DNA"/>
</dbReference>
<feature type="region of interest" description="Disordered" evidence="1">
    <location>
        <begin position="56"/>
        <end position="85"/>
    </location>
</feature>
<dbReference type="AlphaFoldDB" id="A0A369K3Z3"/>
<keyword evidence="3" id="KW-1185">Reference proteome</keyword>
<proteinExistence type="predicted"/>
<gene>
    <name evidence="2" type="ORF">Hypma_005704</name>
</gene>
<feature type="region of interest" description="Disordered" evidence="1">
    <location>
        <begin position="108"/>
        <end position="134"/>
    </location>
</feature>
<reference evidence="2" key="1">
    <citation type="submission" date="2018-04" db="EMBL/GenBank/DDBJ databases">
        <title>Whole genome sequencing of Hypsizygus marmoreus.</title>
        <authorList>
            <person name="Choi I.-G."/>
            <person name="Min B."/>
            <person name="Kim J.-G."/>
            <person name="Kim S."/>
            <person name="Oh Y.-L."/>
            <person name="Kong W.-S."/>
            <person name="Park H."/>
            <person name="Jeong J."/>
            <person name="Song E.-S."/>
        </authorList>
    </citation>
    <scope>NUCLEOTIDE SEQUENCE [LARGE SCALE GENOMIC DNA]</scope>
    <source>
        <strain evidence="2">51987-8</strain>
    </source>
</reference>
<evidence type="ECO:0000256" key="1">
    <source>
        <dbReference type="SAM" id="MobiDB-lite"/>
    </source>
</evidence>
<evidence type="ECO:0000313" key="2">
    <source>
        <dbReference type="EMBL" id="RDB26484.1"/>
    </source>
</evidence>
<comment type="caution">
    <text evidence="2">The sequence shown here is derived from an EMBL/GenBank/DDBJ whole genome shotgun (WGS) entry which is preliminary data.</text>
</comment>
<sequence length="194" mass="21893">MGGGGEGKGREGMKRWRDRRSGKYDLCLWYLFLIGRRLTKTCFHVSRRGEELQEGVGVRGERSNKPSWNAARSTQGLKTSGTTNTAYTLEGTGYIKSTPEYRLLQDGEHRRTHQGQPREVCHDPDREHKPISIPERSWSPLGIVWHRDQEEADATAENDTALPTNSAPRRHKVYFESLAASSPNSTQTVTHCGN</sequence>
<organism evidence="2 3">
    <name type="scientific">Hypsizygus marmoreus</name>
    <name type="common">White beech mushroom</name>
    <name type="synonym">Agaricus marmoreus</name>
    <dbReference type="NCBI Taxonomy" id="39966"/>
    <lineage>
        <taxon>Eukaryota</taxon>
        <taxon>Fungi</taxon>
        <taxon>Dikarya</taxon>
        <taxon>Basidiomycota</taxon>
        <taxon>Agaricomycotina</taxon>
        <taxon>Agaricomycetes</taxon>
        <taxon>Agaricomycetidae</taxon>
        <taxon>Agaricales</taxon>
        <taxon>Tricholomatineae</taxon>
        <taxon>Lyophyllaceae</taxon>
        <taxon>Hypsizygus</taxon>
    </lineage>
</organism>